<evidence type="ECO:0000313" key="3">
    <source>
        <dbReference type="Proteomes" id="UP000552709"/>
    </source>
</evidence>
<sequence>MSDGTADSLLCGLGVHLPHWYTTFLSNPPSELTTTRNSPDKSAQVPADERIFLRPGQIIRFNRDLWSDRETPWMADGRPWPTNYLVIGEDGGGNFAVIDLTGDDERIWWYDHDVSEGTVIEIAPNIQSYAHSVVAEFERDFQARTHKITMDQARLERKRRSR</sequence>
<name>A0A7W8NEE2_9DEIO</name>
<dbReference type="EMBL" id="JACHFL010000009">
    <property type="protein sequence ID" value="MBB5364229.1"/>
    <property type="molecule type" value="Genomic_DNA"/>
</dbReference>
<dbReference type="SUPFAM" id="SSF160631">
    <property type="entry name" value="SMI1/KNR4-like"/>
    <property type="match status" value="1"/>
</dbReference>
<organism evidence="2 3">
    <name type="scientific">Deinococcus humi</name>
    <dbReference type="NCBI Taxonomy" id="662880"/>
    <lineage>
        <taxon>Bacteria</taxon>
        <taxon>Thermotogati</taxon>
        <taxon>Deinococcota</taxon>
        <taxon>Deinococci</taxon>
        <taxon>Deinococcales</taxon>
        <taxon>Deinococcaceae</taxon>
        <taxon>Deinococcus</taxon>
    </lineage>
</organism>
<protein>
    <recommendedName>
        <fullName evidence="1">Knr4/Smi1-like domain-containing protein</fullName>
    </recommendedName>
</protein>
<evidence type="ECO:0000259" key="1">
    <source>
        <dbReference type="Pfam" id="PF09346"/>
    </source>
</evidence>
<reference evidence="2 3" key="1">
    <citation type="submission" date="2020-08" db="EMBL/GenBank/DDBJ databases">
        <title>Genomic Encyclopedia of Type Strains, Phase IV (KMG-IV): sequencing the most valuable type-strain genomes for metagenomic binning, comparative biology and taxonomic classification.</title>
        <authorList>
            <person name="Goeker M."/>
        </authorList>
    </citation>
    <scope>NUCLEOTIDE SEQUENCE [LARGE SCALE GENOMIC DNA]</scope>
    <source>
        <strain evidence="2 3">DSM 27939</strain>
    </source>
</reference>
<dbReference type="Proteomes" id="UP000552709">
    <property type="component" value="Unassembled WGS sequence"/>
</dbReference>
<accession>A0A7W8NEE2</accession>
<comment type="caution">
    <text evidence="2">The sequence shown here is derived from an EMBL/GenBank/DDBJ whole genome shotgun (WGS) entry which is preliminary data.</text>
</comment>
<dbReference type="AlphaFoldDB" id="A0A7W8NEE2"/>
<proteinExistence type="predicted"/>
<feature type="domain" description="Knr4/Smi1-like" evidence="1">
    <location>
        <begin position="13"/>
        <end position="128"/>
    </location>
</feature>
<gene>
    <name evidence="2" type="ORF">HNQ08_003337</name>
</gene>
<dbReference type="InterPro" id="IPR018958">
    <property type="entry name" value="Knr4/Smi1-like_dom"/>
</dbReference>
<keyword evidence="3" id="KW-1185">Reference proteome</keyword>
<dbReference type="InterPro" id="IPR037883">
    <property type="entry name" value="Knr4/Smi1-like_sf"/>
</dbReference>
<dbReference type="Pfam" id="PF09346">
    <property type="entry name" value="SMI1_KNR4"/>
    <property type="match status" value="1"/>
</dbReference>
<dbReference type="Gene3D" id="3.40.1580.10">
    <property type="entry name" value="SMI1/KNR4-like"/>
    <property type="match status" value="1"/>
</dbReference>
<evidence type="ECO:0000313" key="2">
    <source>
        <dbReference type="EMBL" id="MBB5364229.1"/>
    </source>
</evidence>
<dbReference type="RefSeq" id="WP_184134319.1">
    <property type="nucleotide sequence ID" value="NZ_JACHFL010000009.1"/>
</dbReference>